<evidence type="ECO:0000256" key="1">
    <source>
        <dbReference type="SAM" id="SignalP"/>
    </source>
</evidence>
<dbReference type="SUPFAM" id="SSF50494">
    <property type="entry name" value="Trypsin-like serine proteases"/>
    <property type="match status" value="1"/>
</dbReference>
<keyword evidence="1" id="KW-0732">Signal</keyword>
<feature type="chain" id="PRO_5016376725" description="Serine protease" evidence="1">
    <location>
        <begin position="28"/>
        <end position="243"/>
    </location>
</feature>
<dbReference type="Gene3D" id="2.40.10.10">
    <property type="entry name" value="Trypsin-like serine proteases"/>
    <property type="match status" value="2"/>
</dbReference>
<feature type="signal peptide" evidence="1">
    <location>
        <begin position="1"/>
        <end position="27"/>
    </location>
</feature>
<accession>A0A2Z2NJB5</accession>
<dbReference type="Pfam" id="PF13365">
    <property type="entry name" value="Trypsin_2"/>
    <property type="match status" value="1"/>
</dbReference>
<gene>
    <name evidence="2" type="ORF">IMCC3135_05785</name>
</gene>
<dbReference type="RefSeq" id="WP_088916729.1">
    <property type="nucleotide sequence ID" value="NZ_CP018632.1"/>
</dbReference>
<dbReference type="Proteomes" id="UP000250079">
    <property type="component" value="Chromosome"/>
</dbReference>
<dbReference type="EMBL" id="CP018632">
    <property type="protein sequence ID" value="ASJ71269.1"/>
    <property type="molecule type" value="Genomic_DNA"/>
</dbReference>
<dbReference type="AlphaFoldDB" id="A0A2Z2NJB5"/>
<name>A0A2Z2NJB5_9GAMM</name>
<dbReference type="KEGG" id="gai:IMCC3135_05785"/>
<dbReference type="InterPro" id="IPR043504">
    <property type="entry name" value="Peptidase_S1_PA_chymotrypsin"/>
</dbReference>
<evidence type="ECO:0000313" key="2">
    <source>
        <dbReference type="EMBL" id="ASJ71269.1"/>
    </source>
</evidence>
<sequence>MLSALKRTGALAGFMAGLALTIPVALAERGSDYLVDGLTQNRIWDGAQSVNVLTRRSLSCSQPDASALQAIVPVSTDNGSHASGVVYDINRVLTAAHAVQGDGRFFVRIGDAFSVAELLMVDHVNDLAVLAVDTASIVPLHISGFDAAKSQPVWAVGYPRAQAMMTSSGVVQDNHEGALYASASIDLGQSGGGLLSCQNGAWEILGMLRGYGTYLQGDQYVKLTNHSVSVAAATINEFLRGYR</sequence>
<proteinExistence type="predicted"/>
<protein>
    <recommendedName>
        <fullName evidence="4">Serine protease</fullName>
    </recommendedName>
</protein>
<evidence type="ECO:0000313" key="3">
    <source>
        <dbReference type="Proteomes" id="UP000250079"/>
    </source>
</evidence>
<keyword evidence="3" id="KW-1185">Reference proteome</keyword>
<reference evidence="2 3" key="1">
    <citation type="submission" date="2016-12" db="EMBL/GenBank/DDBJ databases">
        <authorList>
            <person name="Song W.-J."/>
            <person name="Kurnit D.M."/>
        </authorList>
    </citation>
    <scope>NUCLEOTIDE SEQUENCE [LARGE SCALE GENOMIC DNA]</scope>
    <source>
        <strain evidence="2 3">IMCC3135</strain>
    </source>
</reference>
<dbReference type="InterPro" id="IPR009003">
    <property type="entry name" value="Peptidase_S1_PA"/>
</dbReference>
<evidence type="ECO:0008006" key="4">
    <source>
        <dbReference type="Google" id="ProtNLM"/>
    </source>
</evidence>
<organism evidence="2 3">
    <name type="scientific">Granulosicoccus antarcticus IMCC3135</name>
    <dbReference type="NCBI Taxonomy" id="1192854"/>
    <lineage>
        <taxon>Bacteria</taxon>
        <taxon>Pseudomonadati</taxon>
        <taxon>Pseudomonadota</taxon>
        <taxon>Gammaproteobacteria</taxon>
        <taxon>Chromatiales</taxon>
        <taxon>Granulosicoccaceae</taxon>
        <taxon>Granulosicoccus</taxon>
    </lineage>
</organism>